<proteinExistence type="inferred from homology"/>
<sequence>MGLSAAFEIGKAGLKIFQVASEVASENIANVNTPGYSRQRVILESAPPSTHNGFPLGSGVKVSTVERYYDSLLQKQLVNAGTVGSYDSTKAEVLQQIQPVFNEVAQEGLGASIAGFFNAWQDLSVNPTGQPERQAVLSRAQIMVDQFHYVDKTLSNAATAQNDALPSLTNDINSTLKQIALLNGQIDTTEQVSGNANEMRDQRDYLIRDLAERMGVQYTENTDGTTDVYVTRGATTINLVKGTQYGSLTLSTQPPTNYTVTAVDAVNPATTAVVDGTMYTAPNGGQLWATLQMRDTFIPAYQAYINNLANVMVNGEAGPPAKPGINAIHNAGFDLNGAAGLDLFTVTAGSEASTIALNPLVTQSGIAASGSATAPGDNANALSMVQLQGQTFTALSSSSFGNYYNTLVAQVGVDVQSAQNVEKQDAAFMKQLTTLRDSSSGVSLDEELANLIQYQRSYQASAKLITTATEMMDTLIGML</sequence>
<evidence type="ECO:0000256" key="2">
    <source>
        <dbReference type="ARBA" id="ARBA00004613"/>
    </source>
</evidence>
<dbReference type="OrthoDB" id="9802553at2"/>
<protein>
    <recommendedName>
        <fullName evidence="4 7">Flagellar hook-associated protein 1</fullName>
        <shortName evidence="7">HAP1</shortName>
    </recommendedName>
</protein>
<gene>
    <name evidence="7" type="primary">flgK</name>
    <name evidence="11" type="ORF">SAMN02745119_00035</name>
</gene>
<dbReference type="PROSITE" id="PS00588">
    <property type="entry name" value="FLAGELLA_BB_ROD"/>
    <property type="match status" value="1"/>
</dbReference>
<reference evidence="12" key="1">
    <citation type="submission" date="2017-02" db="EMBL/GenBank/DDBJ databases">
        <authorList>
            <person name="Varghese N."/>
            <person name="Submissions S."/>
        </authorList>
    </citation>
    <scope>NUCLEOTIDE SEQUENCE [LARGE SCALE GENOMIC DNA]</scope>
    <source>
        <strain evidence="12">ATCC BAA-34</strain>
    </source>
</reference>
<evidence type="ECO:0000313" key="12">
    <source>
        <dbReference type="Proteomes" id="UP000190102"/>
    </source>
</evidence>
<keyword evidence="11" id="KW-0282">Flagellum</keyword>
<dbReference type="RefSeq" id="WP_078788360.1">
    <property type="nucleotide sequence ID" value="NZ_FUWR01000001.1"/>
</dbReference>
<dbReference type="GO" id="GO:0009424">
    <property type="term" value="C:bacterial-type flagellum hook"/>
    <property type="evidence" value="ECO:0007669"/>
    <property type="project" value="UniProtKB-UniRule"/>
</dbReference>
<dbReference type="Pfam" id="PF22638">
    <property type="entry name" value="FlgK_D1"/>
    <property type="match status" value="1"/>
</dbReference>
<evidence type="ECO:0000256" key="1">
    <source>
        <dbReference type="ARBA" id="ARBA00004365"/>
    </source>
</evidence>
<evidence type="ECO:0000256" key="6">
    <source>
        <dbReference type="ARBA" id="ARBA00023143"/>
    </source>
</evidence>
<dbReference type="PANTHER" id="PTHR30033:SF1">
    <property type="entry name" value="FLAGELLAR HOOK-ASSOCIATED PROTEIN 1"/>
    <property type="match status" value="1"/>
</dbReference>
<evidence type="ECO:0000259" key="8">
    <source>
        <dbReference type="Pfam" id="PF00460"/>
    </source>
</evidence>
<comment type="subcellular location">
    <subcellularLocation>
        <location evidence="1 7">Bacterial flagellum</location>
    </subcellularLocation>
    <subcellularLocation>
        <location evidence="2 7">Secreted</location>
    </subcellularLocation>
</comment>
<organism evidence="11 12">
    <name type="scientific">Trichlorobacter thiogenes</name>
    <dbReference type="NCBI Taxonomy" id="115783"/>
    <lineage>
        <taxon>Bacteria</taxon>
        <taxon>Pseudomonadati</taxon>
        <taxon>Thermodesulfobacteriota</taxon>
        <taxon>Desulfuromonadia</taxon>
        <taxon>Geobacterales</taxon>
        <taxon>Geobacteraceae</taxon>
        <taxon>Trichlorobacter</taxon>
    </lineage>
</organism>
<dbReference type="AlphaFoldDB" id="A0A1T4JSH3"/>
<keyword evidence="6 7" id="KW-0975">Bacterial flagellum</keyword>
<feature type="domain" description="Flagellar basal body rod protein N-terminal" evidence="8">
    <location>
        <begin position="13"/>
        <end position="36"/>
    </location>
</feature>
<evidence type="ECO:0000259" key="9">
    <source>
        <dbReference type="Pfam" id="PF06429"/>
    </source>
</evidence>
<keyword evidence="11" id="KW-0966">Cell projection</keyword>
<accession>A0A1T4JSH3</accession>
<dbReference type="InterPro" id="IPR019776">
    <property type="entry name" value="Flagellar_basal_body_rod_CS"/>
</dbReference>
<keyword evidence="11" id="KW-0969">Cilium</keyword>
<dbReference type="InterPro" id="IPR010930">
    <property type="entry name" value="Flg_bb/hook_C_dom"/>
</dbReference>
<evidence type="ECO:0000256" key="4">
    <source>
        <dbReference type="ARBA" id="ARBA00016244"/>
    </source>
</evidence>
<name>A0A1T4JSH3_9BACT</name>
<evidence type="ECO:0000259" key="10">
    <source>
        <dbReference type="Pfam" id="PF22638"/>
    </source>
</evidence>
<dbReference type="GO" id="GO:0005576">
    <property type="term" value="C:extracellular region"/>
    <property type="evidence" value="ECO:0007669"/>
    <property type="project" value="UniProtKB-SubCell"/>
</dbReference>
<dbReference type="Pfam" id="PF00460">
    <property type="entry name" value="Flg_bb_rod"/>
    <property type="match status" value="1"/>
</dbReference>
<comment type="similarity">
    <text evidence="3 7">Belongs to the flagella basal body rod proteins family.</text>
</comment>
<keyword evidence="5 7" id="KW-0964">Secreted</keyword>
<dbReference type="STRING" id="115783.SAMN02745119_00035"/>
<evidence type="ECO:0000256" key="3">
    <source>
        <dbReference type="ARBA" id="ARBA00009677"/>
    </source>
</evidence>
<dbReference type="GO" id="GO:0044780">
    <property type="term" value="P:bacterial-type flagellum assembly"/>
    <property type="evidence" value="ECO:0007669"/>
    <property type="project" value="InterPro"/>
</dbReference>
<dbReference type="Proteomes" id="UP000190102">
    <property type="component" value="Unassembled WGS sequence"/>
</dbReference>
<evidence type="ECO:0000313" key="11">
    <source>
        <dbReference type="EMBL" id="SJZ33118.1"/>
    </source>
</evidence>
<feature type="domain" description="Flagellar basal-body/hook protein C-terminal" evidence="9">
    <location>
        <begin position="439"/>
        <end position="477"/>
    </location>
</feature>
<evidence type="ECO:0000256" key="7">
    <source>
        <dbReference type="RuleBase" id="RU362065"/>
    </source>
</evidence>
<dbReference type="InterPro" id="IPR001444">
    <property type="entry name" value="Flag_bb_rod_N"/>
</dbReference>
<dbReference type="InterPro" id="IPR053927">
    <property type="entry name" value="FlgK_helical"/>
</dbReference>
<evidence type="ECO:0000256" key="5">
    <source>
        <dbReference type="ARBA" id="ARBA00022525"/>
    </source>
</evidence>
<dbReference type="InterPro" id="IPR002371">
    <property type="entry name" value="FlgK"/>
</dbReference>
<feature type="domain" description="Flagellar hook-associated protein FlgK helical" evidence="10">
    <location>
        <begin position="94"/>
        <end position="344"/>
    </location>
</feature>
<dbReference type="EMBL" id="FUWR01000001">
    <property type="protein sequence ID" value="SJZ33118.1"/>
    <property type="molecule type" value="Genomic_DNA"/>
</dbReference>
<dbReference type="SUPFAM" id="SSF64518">
    <property type="entry name" value="Phase 1 flagellin"/>
    <property type="match status" value="1"/>
</dbReference>
<dbReference type="NCBIfam" id="TIGR02492">
    <property type="entry name" value="flgK_ends"/>
    <property type="match status" value="1"/>
</dbReference>
<dbReference type="GO" id="GO:0005198">
    <property type="term" value="F:structural molecule activity"/>
    <property type="evidence" value="ECO:0007669"/>
    <property type="project" value="UniProtKB-UniRule"/>
</dbReference>
<dbReference type="Pfam" id="PF06429">
    <property type="entry name" value="Flg_bbr_C"/>
    <property type="match status" value="1"/>
</dbReference>
<dbReference type="PRINTS" id="PR01005">
    <property type="entry name" value="FLGHOOKAP1"/>
</dbReference>
<keyword evidence="12" id="KW-1185">Reference proteome</keyword>
<dbReference type="PANTHER" id="PTHR30033">
    <property type="entry name" value="FLAGELLAR HOOK-ASSOCIATED PROTEIN 1"/>
    <property type="match status" value="1"/>
</dbReference>